<comment type="caution">
    <text evidence="3">The sequence shown here is derived from an EMBL/GenBank/DDBJ whole genome shotgun (WGS) entry which is preliminary data.</text>
</comment>
<dbReference type="EMBL" id="FCOA02000020">
    <property type="protein sequence ID" value="SAK79898.1"/>
    <property type="molecule type" value="Genomic_DNA"/>
</dbReference>
<evidence type="ECO:0000313" key="4">
    <source>
        <dbReference type="Proteomes" id="UP000054851"/>
    </source>
</evidence>
<accession>A0A158CC07</accession>
<dbReference type="SUPFAM" id="SSF53300">
    <property type="entry name" value="vWA-like"/>
    <property type="match status" value="1"/>
</dbReference>
<dbReference type="Gene3D" id="3.40.50.410">
    <property type="entry name" value="von Willebrand factor, type A domain"/>
    <property type="match status" value="1"/>
</dbReference>
<proteinExistence type="predicted"/>
<dbReference type="Proteomes" id="UP000054851">
    <property type="component" value="Unassembled WGS sequence"/>
</dbReference>
<dbReference type="InterPro" id="IPR025861">
    <property type="entry name" value="CobT_VWA_dom"/>
</dbReference>
<dbReference type="Pfam" id="PF11775">
    <property type="entry name" value="CobT_C"/>
    <property type="match status" value="1"/>
</dbReference>
<dbReference type="InterPro" id="IPR051928">
    <property type="entry name" value="NorD/CobT"/>
</dbReference>
<dbReference type="RefSeq" id="WP_232471007.1">
    <property type="nucleotide sequence ID" value="NZ_FCOA02000020.1"/>
</dbReference>
<name>A0A158CC07_9BURK</name>
<keyword evidence="4" id="KW-1185">Reference proteome</keyword>
<evidence type="ECO:0000259" key="2">
    <source>
        <dbReference type="Pfam" id="PF11775"/>
    </source>
</evidence>
<sequence>MVKGSNSRPDEDDRLSTVEKLARIVTHSDDIEIRFGAQGPAVEGNVLVLPDSLREPSVSVDILTGYMDMLAARRLHCNSATLDGTTTGTRLIAQVVDDWRAVSALAESYPGARSYLSSFRRHTESDVLQHWTELPWIEKVRWRIERILWDEQPTTAEQSASLDSTLHLLNDLLERSKSSSSTGESIRLAEQIVQRVAAFRSGKINNMMFTSSGESHEACELAEGLDWDSRASDSSNDTLDGPPSHASAVSDASDPVAKPSGDADALPTSVESFERPLRSIPITTQFDQITDLTGQGDPTIWRKMRAAARAQTGTLKARLERALKVDEQTHWKREQERGELDRSSLARLATSPAYRTPFRSRYKRPGRDAAVTLLLDLSGSMAGRKIELARMCVAAISDALVQLGFPCEVLGYSSIEDAGMRAFHEQWLAAGHSPRGFNRFVERLDLRVFKRFDSGDLSGLACIECGHENPDGEALAWAADRLLSRRAHRHILMVLQDGYPATGDGNPAILRTDLLARIADLHARGVELIGVGILADAVETFYPTAVVVERLLELPTAAFSVLGQTLLSRRNWMLEPQ</sequence>
<gene>
    <name evidence="3" type="ORF">AWB79_05117</name>
</gene>
<dbReference type="InterPro" id="IPR036465">
    <property type="entry name" value="vWFA_dom_sf"/>
</dbReference>
<dbReference type="PANTHER" id="PTHR41248:SF1">
    <property type="entry name" value="NORD PROTEIN"/>
    <property type="match status" value="1"/>
</dbReference>
<feature type="compositionally biased region" description="Low complexity" evidence="1">
    <location>
        <begin position="242"/>
        <end position="257"/>
    </location>
</feature>
<protein>
    <submittedName>
        <fullName evidence="3">Cobalamin biosynthesis protein, CobT</fullName>
    </submittedName>
</protein>
<dbReference type="AlphaFoldDB" id="A0A158CC07"/>
<dbReference type="STRING" id="1777140.AWB79_05117"/>
<evidence type="ECO:0000313" key="3">
    <source>
        <dbReference type="EMBL" id="SAK79898.1"/>
    </source>
</evidence>
<reference evidence="3" key="1">
    <citation type="submission" date="2016-01" db="EMBL/GenBank/DDBJ databases">
        <authorList>
            <person name="Peeters C."/>
        </authorList>
    </citation>
    <scope>NUCLEOTIDE SEQUENCE</scope>
    <source>
        <strain evidence="3">LMG 29322</strain>
    </source>
</reference>
<evidence type="ECO:0000256" key="1">
    <source>
        <dbReference type="SAM" id="MobiDB-lite"/>
    </source>
</evidence>
<feature type="region of interest" description="Disordered" evidence="1">
    <location>
        <begin position="229"/>
        <end position="274"/>
    </location>
</feature>
<feature type="domain" description="Cobalamin biosynthesis protein CobT VWA" evidence="2">
    <location>
        <begin position="359"/>
        <end position="562"/>
    </location>
</feature>
<dbReference type="PANTHER" id="PTHR41248">
    <property type="entry name" value="NORD PROTEIN"/>
    <property type="match status" value="1"/>
</dbReference>
<organism evidence="3 4">
    <name type="scientific">Caballeronia hypogeia</name>
    <dbReference type="NCBI Taxonomy" id="1777140"/>
    <lineage>
        <taxon>Bacteria</taxon>
        <taxon>Pseudomonadati</taxon>
        <taxon>Pseudomonadota</taxon>
        <taxon>Betaproteobacteria</taxon>
        <taxon>Burkholderiales</taxon>
        <taxon>Burkholderiaceae</taxon>
        <taxon>Caballeronia</taxon>
    </lineage>
</organism>